<evidence type="ECO:0000313" key="7">
    <source>
        <dbReference type="Proteomes" id="UP000533476"/>
    </source>
</evidence>
<evidence type="ECO:0000256" key="1">
    <source>
        <dbReference type="ARBA" id="ARBA00003535"/>
    </source>
</evidence>
<comment type="function">
    <text evidence="1">Nitronate monooxygenase that uses molecular oxygen to catalyze the oxidative denitrification of alkyl nitronates. Acts on propionate 3-nitronate (P3N), the presumed physiological substrate. Probably functions in the detoxification of P3N, a metabolic poison produced by plants and fungi as a defense mechanism.</text>
</comment>
<organism evidence="6 7">
    <name type="scientific">Sulfobacillus harzensis</name>
    <dbReference type="NCBI Taxonomy" id="2729629"/>
    <lineage>
        <taxon>Bacteria</taxon>
        <taxon>Bacillati</taxon>
        <taxon>Bacillota</taxon>
        <taxon>Clostridia</taxon>
        <taxon>Eubacteriales</taxon>
        <taxon>Clostridiales Family XVII. Incertae Sedis</taxon>
        <taxon>Sulfobacillus</taxon>
    </lineage>
</organism>
<proteinExistence type="predicted"/>
<dbReference type="Gene3D" id="3.20.20.70">
    <property type="entry name" value="Aldolase class I"/>
    <property type="match status" value="1"/>
</dbReference>
<evidence type="ECO:0000313" key="6">
    <source>
        <dbReference type="EMBL" id="NMP23267.1"/>
    </source>
</evidence>
<dbReference type="PANTHER" id="PTHR32332:SF31">
    <property type="entry name" value="2-NITROPROPANE DIOXYGENASE FAMILY, PUTATIVE (AFU_ORTHOLOGUE AFUA_2G09850)-RELATED"/>
    <property type="match status" value="1"/>
</dbReference>
<reference evidence="6 7" key="1">
    <citation type="submission" date="2020-04" db="EMBL/GenBank/DDBJ databases">
        <authorList>
            <person name="Zhang R."/>
            <person name="Schippers A."/>
        </authorList>
    </citation>
    <scope>NUCLEOTIDE SEQUENCE [LARGE SCALE GENOMIC DNA]</scope>
    <source>
        <strain evidence="6 7">DSM 109850</strain>
    </source>
</reference>
<keyword evidence="3" id="KW-0285">Flavoprotein</keyword>
<evidence type="ECO:0000256" key="4">
    <source>
        <dbReference type="ARBA" id="ARBA00022643"/>
    </source>
</evidence>
<dbReference type="SUPFAM" id="SSF51412">
    <property type="entry name" value="Inosine monophosphate dehydrogenase (IMPDH)"/>
    <property type="match status" value="1"/>
</dbReference>
<protein>
    <recommendedName>
        <fullName evidence="2">Probable nitronate monooxygenase</fullName>
    </recommendedName>
</protein>
<dbReference type="GO" id="GO:0018580">
    <property type="term" value="F:nitronate monooxygenase activity"/>
    <property type="evidence" value="ECO:0007669"/>
    <property type="project" value="InterPro"/>
</dbReference>
<dbReference type="Pfam" id="PF03060">
    <property type="entry name" value="NMO"/>
    <property type="match status" value="2"/>
</dbReference>
<dbReference type="RefSeq" id="WP_169100382.1">
    <property type="nucleotide sequence ID" value="NZ_JABBVZ010000045.1"/>
</dbReference>
<keyword evidence="7" id="KW-1185">Reference proteome</keyword>
<accession>A0A7Y0Q375</accession>
<keyword evidence="4" id="KW-0288">FMN</keyword>
<dbReference type="Proteomes" id="UP000533476">
    <property type="component" value="Unassembled WGS sequence"/>
</dbReference>
<evidence type="ECO:0000256" key="3">
    <source>
        <dbReference type="ARBA" id="ARBA00022630"/>
    </source>
</evidence>
<evidence type="ECO:0000256" key="2">
    <source>
        <dbReference type="ARBA" id="ARBA00013457"/>
    </source>
</evidence>
<dbReference type="CDD" id="cd04730">
    <property type="entry name" value="NPD_like"/>
    <property type="match status" value="1"/>
</dbReference>
<comment type="caution">
    <text evidence="6">The sequence shown here is derived from an EMBL/GenBank/DDBJ whole genome shotgun (WGS) entry which is preliminary data.</text>
</comment>
<dbReference type="InterPro" id="IPR004136">
    <property type="entry name" value="NMO"/>
</dbReference>
<dbReference type="EMBL" id="JABBVZ010000045">
    <property type="protein sequence ID" value="NMP23267.1"/>
    <property type="molecule type" value="Genomic_DNA"/>
</dbReference>
<name>A0A7Y0Q375_9FIRM</name>
<keyword evidence="5" id="KW-0560">Oxidoreductase</keyword>
<keyword evidence="6" id="KW-0503">Monooxygenase</keyword>
<dbReference type="PANTHER" id="PTHR32332">
    <property type="entry name" value="2-NITROPROPANE DIOXYGENASE"/>
    <property type="match status" value="1"/>
</dbReference>
<sequence length="320" mass="34418">MLSTPLMKTFGLRYPIIGAPMAGVAEAPLAAAITTAGGLGMIGVGSQASPDFIIEQANLVRDQGPFGIGLMVWALKSRPHLLEAALRAKPDLISLSFGDPTPYIEPCHRMNIQTAVQVHNRQEARQARESGADILVAQGTEAGGHTGHVATFPLLQIVLQESDGRPVVAAGGIATAEGIAGALAMGADAVWIGTAFLTCSEARQRALGRARLLEATEMDTVLTHVYDRIQQLEWPEPYPGRALTNDFTSAWHGREADMLTTPGVHTEFLARRGDYRIDYLYAGQAIGLVNREERAADLVARLGTGAETHFRQRMKNIMSD</sequence>
<gene>
    <name evidence="6" type="ORF">HIJ39_13055</name>
</gene>
<dbReference type="AlphaFoldDB" id="A0A7Y0Q375"/>
<evidence type="ECO:0000256" key="5">
    <source>
        <dbReference type="ARBA" id="ARBA00023002"/>
    </source>
</evidence>
<dbReference type="InterPro" id="IPR013785">
    <property type="entry name" value="Aldolase_TIM"/>
</dbReference>